<feature type="chain" id="PRO_5031416269" evidence="3">
    <location>
        <begin position="25"/>
        <end position="358"/>
    </location>
</feature>
<evidence type="ECO:0000256" key="2">
    <source>
        <dbReference type="SAM" id="Coils"/>
    </source>
</evidence>
<dbReference type="Pfam" id="PF25954">
    <property type="entry name" value="Beta-barrel_RND_2"/>
    <property type="match status" value="1"/>
</dbReference>
<evidence type="ECO:0000259" key="4">
    <source>
        <dbReference type="Pfam" id="PF25954"/>
    </source>
</evidence>
<dbReference type="PROSITE" id="PS51257">
    <property type="entry name" value="PROKAR_LIPOPROTEIN"/>
    <property type="match status" value="1"/>
</dbReference>
<keyword evidence="6" id="KW-1185">Reference proteome</keyword>
<protein>
    <submittedName>
        <fullName evidence="5">Efflux RND transporter periplasmic adaptor subunit</fullName>
    </submittedName>
</protein>
<dbReference type="InterPro" id="IPR006143">
    <property type="entry name" value="RND_pump_MFP"/>
</dbReference>
<dbReference type="Gene3D" id="1.10.287.470">
    <property type="entry name" value="Helix hairpin bin"/>
    <property type="match status" value="1"/>
</dbReference>
<comment type="caution">
    <text evidence="5">The sequence shown here is derived from an EMBL/GenBank/DDBJ whole genome shotgun (WGS) entry which is preliminary data.</text>
</comment>
<evidence type="ECO:0000256" key="1">
    <source>
        <dbReference type="ARBA" id="ARBA00009477"/>
    </source>
</evidence>
<accession>A0A7X1F9T8</accession>
<dbReference type="PANTHER" id="PTHR30469">
    <property type="entry name" value="MULTIDRUG RESISTANCE PROTEIN MDTA"/>
    <property type="match status" value="1"/>
</dbReference>
<dbReference type="Gene3D" id="2.40.420.20">
    <property type="match status" value="1"/>
</dbReference>
<evidence type="ECO:0000313" key="5">
    <source>
        <dbReference type="EMBL" id="MBC2653063.1"/>
    </source>
</evidence>
<organism evidence="5 6">
    <name type="scientific">Novosphingobium aerophilum</name>
    <dbReference type="NCBI Taxonomy" id="2839843"/>
    <lineage>
        <taxon>Bacteria</taxon>
        <taxon>Pseudomonadati</taxon>
        <taxon>Pseudomonadota</taxon>
        <taxon>Alphaproteobacteria</taxon>
        <taxon>Sphingomonadales</taxon>
        <taxon>Sphingomonadaceae</taxon>
        <taxon>Novosphingobium</taxon>
    </lineage>
</organism>
<dbReference type="RefSeq" id="WP_185684450.1">
    <property type="nucleotide sequence ID" value="NZ_JACLAU010000033.1"/>
</dbReference>
<keyword evidence="2" id="KW-0175">Coiled coil</keyword>
<gene>
    <name evidence="5" type="ORF">H7F49_15305</name>
</gene>
<keyword evidence="3" id="KW-0732">Signal</keyword>
<dbReference type="GO" id="GO:0015562">
    <property type="term" value="F:efflux transmembrane transporter activity"/>
    <property type="evidence" value="ECO:0007669"/>
    <property type="project" value="TreeGrafter"/>
</dbReference>
<dbReference type="GO" id="GO:1990281">
    <property type="term" value="C:efflux pump complex"/>
    <property type="evidence" value="ECO:0007669"/>
    <property type="project" value="TreeGrafter"/>
</dbReference>
<comment type="similarity">
    <text evidence="1">Belongs to the membrane fusion protein (MFP) (TC 8.A.1) family.</text>
</comment>
<dbReference type="EMBL" id="JACLAU010000033">
    <property type="protein sequence ID" value="MBC2653063.1"/>
    <property type="molecule type" value="Genomic_DNA"/>
</dbReference>
<feature type="signal peptide" evidence="3">
    <location>
        <begin position="1"/>
        <end position="24"/>
    </location>
</feature>
<reference evidence="5 6" key="1">
    <citation type="submission" date="2020-08" db="EMBL/GenBank/DDBJ databases">
        <title>The genome sequence of Novosphingobium flavum 4Y4.</title>
        <authorList>
            <person name="Liu Y."/>
        </authorList>
    </citation>
    <scope>NUCLEOTIDE SEQUENCE [LARGE SCALE GENOMIC DNA]</scope>
    <source>
        <strain evidence="5 6">4Y4</strain>
    </source>
</reference>
<dbReference type="Proteomes" id="UP000520156">
    <property type="component" value="Unassembled WGS sequence"/>
</dbReference>
<dbReference type="AlphaFoldDB" id="A0A7X1F9T8"/>
<dbReference type="PANTHER" id="PTHR30469:SF15">
    <property type="entry name" value="HLYD FAMILY OF SECRETION PROTEINS"/>
    <property type="match status" value="1"/>
</dbReference>
<sequence>MRSATLALPALALALALAGCGGNAEGERKAMPPQTVSVARVEMREMAGSLRASGRLLAREEAAVALDVGGFRVRSVLVEEGAQVSAGQILAELDPSLLLPQIAQLRATLAQQSVAAEQARDQAARVAGLENEGVLSGEAIANRRFSARSTQAALAATRAQLQEAETRLARLKVRATVGGLVLERSVRPGDTPSPGTNLFRIARDGSIELYAELPEAAAAGMSIGDPADVRLPSGKVVTGNVRLIGARVDGQSGLVSVRIALPRDRELRQGGFAEARFTRAASVLAVPEAAVQYDADGASVRVIDKDRRIKRVTVRTGQHANGYVELREGPPAGAQVAVKGGAFTLEGDVVAIEGGKAR</sequence>
<dbReference type="SUPFAM" id="SSF111369">
    <property type="entry name" value="HlyD-like secretion proteins"/>
    <property type="match status" value="1"/>
</dbReference>
<dbReference type="Gene3D" id="2.40.30.170">
    <property type="match status" value="1"/>
</dbReference>
<evidence type="ECO:0000256" key="3">
    <source>
        <dbReference type="SAM" id="SignalP"/>
    </source>
</evidence>
<feature type="domain" description="CusB-like beta-barrel" evidence="4">
    <location>
        <begin position="210"/>
        <end position="280"/>
    </location>
</feature>
<dbReference type="InterPro" id="IPR058792">
    <property type="entry name" value="Beta-barrel_RND_2"/>
</dbReference>
<dbReference type="Gene3D" id="2.40.50.100">
    <property type="match status" value="1"/>
</dbReference>
<proteinExistence type="inferred from homology"/>
<dbReference type="NCBIfam" id="TIGR01730">
    <property type="entry name" value="RND_mfp"/>
    <property type="match status" value="1"/>
</dbReference>
<name>A0A7X1F9T8_9SPHN</name>
<evidence type="ECO:0000313" key="6">
    <source>
        <dbReference type="Proteomes" id="UP000520156"/>
    </source>
</evidence>
<feature type="coiled-coil region" evidence="2">
    <location>
        <begin position="147"/>
        <end position="174"/>
    </location>
</feature>